<dbReference type="Proteomes" id="UP001497535">
    <property type="component" value="Unassembled WGS sequence"/>
</dbReference>
<proteinExistence type="predicted"/>
<dbReference type="EMBL" id="CAVMJV010000019">
    <property type="protein sequence ID" value="CAK5063762.1"/>
    <property type="molecule type" value="Genomic_DNA"/>
</dbReference>
<organism evidence="1 2">
    <name type="scientific">Meloidogyne enterolobii</name>
    <name type="common">Root-knot nematode worm</name>
    <name type="synonym">Meloidogyne mayaguensis</name>
    <dbReference type="NCBI Taxonomy" id="390850"/>
    <lineage>
        <taxon>Eukaryota</taxon>
        <taxon>Metazoa</taxon>
        <taxon>Ecdysozoa</taxon>
        <taxon>Nematoda</taxon>
        <taxon>Chromadorea</taxon>
        <taxon>Rhabditida</taxon>
        <taxon>Tylenchina</taxon>
        <taxon>Tylenchomorpha</taxon>
        <taxon>Tylenchoidea</taxon>
        <taxon>Meloidogynidae</taxon>
        <taxon>Meloidogyninae</taxon>
        <taxon>Meloidogyne</taxon>
    </lineage>
</organism>
<evidence type="ECO:0000313" key="1">
    <source>
        <dbReference type="EMBL" id="CAK5063762.1"/>
    </source>
</evidence>
<name>A0ACB0YUH3_MELEN</name>
<comment type="caution">
    <text evidence="1">The sequence shown here is derived from an EMBL/GenBank/DDBJ whole genome shotgun (WGS) entry which is preliminary data.</text>
</comment>
<evidence type="ECO:0000313" key="2">
    <source>
        <dbReference type="Proteomes" id="UP001497535"/>
    </source>
</evidence>
<keyword evidence="2" id="KW-1185">Reference proteome</keyword>
<gene>
    <name evidence="1" type="ORF">MENTE1834_LOCUS16836</name>
</gene>
<accession>A0ACB0YUH3</accession>
<protein>
    <submittedName>
        <fullName evidence="1">Uncharacterized protein</fullName>
    </submittedName>
</protein>
<sequence length="83" mass="9098">MSRISSMARLRVAAALEDERKKDLELQQNGGPSTSSINKSCSSTYGHGSPGGPRGRLPSVAKFLSARRRLTKESELFIRTSEF</sequence>
<reference evidence="1" key="1">
    <citation type="submission" date="2023-11" db="EMBL/GenBank/DDBJ databases">
        <authorList>
            <person name="Poullet M."/>
        </authorList>
    </citation>
    <scope>NUCLEOTIDE SEQUENCE</scope>
    <source>
        <strain evidence="1">E1834</strain>
    </source>
</reference>